<evidence type="ECO:0000259" key="1">
    <source>
        <dbReference type="Pfam" id="PF20231"/>
    </source>
</evidence>
<evidence type="ECO:0000313" key="3">
    <source>
        <dbReference type="EMBL" id="PLW32621.1"/>
    </source>
</evidence>
<feature type="domain" description="DUF6589" evidence="1">
    <location>
        <begin position="44"/>
        <end position="208"/>
    </location>
</feature>
<organism evidence="2 4">
    <name type="scientific">Puccinia coronata f. sp. avenae</name>
    <dbReference type="NCBI Taxonomy" id="200324"/>
    <lineage>
        <taxon>Eukaryota</taxon>
        <taxon>Fungi</taxon>
        <taxon>Dikarya</taxon>
        <taxon>Basidiomycota</taxon>
        <taxon>Pucciniomycotina</taxon>
        <taxon>Pucciniomycetes</taxon>
        <taxon>Pucciniales</taxon>
        <taxon>Pucciniaceae</taxon>
        <taxon>Puccinia</taxon>
    </lineage>
</organism>
<dbReference type="AlphaFoldDB" id="A0A2N5SFJ3"/>
<reference evidence="2 4" key="1">
    <citation type="submission" date="2017-11" db="EMBL/GenBank/DDBJ databases">
        <title>De novo assembly and phasing of dikaryotic genomes from two isolates of Puccinia coronata f. sp. avenae, the causal agent of oat crown rust.</title>
        <authorList>
            <person name="Miller M.E."/>
            <person name="Zhang Y."/>
            <person name="Omidvar V."/>
            <person name="Sperschneider J."/>
            <person name="Schwessinger B."/>
            <person name="Raley C."/>
            <person name="Palmer J.M."/>
            <person name="Garnica D."/>
            <person name="Upadhyaya N."/>
            <person name="Rathjen J."/>
            <person name="Taylor J.M."/>
            <person name="Park R.F."/>
            <person name="Dodds P.N."/>
            <person name="Hirsch C.D."/>
            <person name="Kianian S.F."/>
            <person name="Figueroa M."/>
        </authorList>
    </citation>
    <scope>NUCLEOTIDE SEQUENCE [LARGE SCALE GENOMIC DNA]</scope>
    <source>
        <strain evidence="2">12SD80</strain>
    </source>
</reference>
<gene>
    <name evidence="3" type="ORF">PCASD_13058</name>
    <name evidence="2" type="ORF">PCASD_19264</name>
</gene>
<protein>
    <recommendedName>
        <fullName evidence="1">DUF6589 domain-containing protein</fullName>
    </recommendedName>
</protein>
<dbReference type="Pfam" id="PF20231">
    <property type="entry name" value="DUF6589"/>
    <property type="match status" value="1"/>
</dbReference>
<accession>A0A2N5SFJ3</accession>
<dbReference type="EMBL" id="PGCI01000900">
    <property type="protein sequence ID" value="PLW12021.1"/>
    <property type="molecule type" value="Genomic_DNA"/>
</dbReference>
<evidence type="ECO:0000313" key="2">
    <source>
        <dbReference type="EMBL" id="PLW12021.1"/>
    </source>
</evidence>
<proteinExistence type="predicted"/>
<name>A0A2N5SFJ3_9BASI</name>
<sequence>MFHGTWGYIHTINPELLKDVNPDDLKAKTVVESIKKSANLDVDPLLFMPSPEDSNQFKAVIKSQLAQALMGYIAATDDGTTDSVILNPPPVDPIKPKKPDISMLKLMVASDNSSAGIGNVLSLIIGQTNPDDHEFFARLQLMEGDLGTCLNLESLRTLRKPSAYDEGSLSKVFMFLGAAHTLCNVSQAIYLMHFGNPKDSTNLGAWRTRYTKLTMNLSINTLPDEKLKLLPALLNDIIDRCYTTYFGNQSIKKALESKELGYYNLLLRLRDFATIVEANRAMKASDIG</sequence>
<dbReference type="Proteomes" id="UP000235392">
    <property type="component" value="Unassembled WGS sequence"/>
</dbReference>
<evidence type="ECO:0000313" key="4">
    <source>
        <dbReference type="Proteomes" id="UP000235392"/>
    </source>
</evidence>
<dbReference type="InterPro" id="IPR046496">
    <property type="entry name" value="DUF6589"/>
</dbReference>
<comment type="caution">
    <text evidence="2">The sequence shown here is derived from an EMBL/GenBank/DDBJ whole genome shotgun (WGS) entry which is preliminary data.</text>
</comment>
<dbReference type="EMBL" id="PGCI01000239">
    <property type="protein sequence ID" value="PLW32621.1"/>
    <property type="molecule type" value="Genomic_DNA"/>
</dbReference>